<organism evidence="2 3">
    <name type="scientific">Gemmata massiliana</name>
    <dbReference type="NCBI Taxonomy" id="1210884"/>
    <lineage>
        <taxon>Bacteria</taxon>
        <taxon>Pseudomonadati</taxon>
        <taxon>Planctomycetota</taxon>
        <taxon>Planctomycetia</taxon>
        <taxon>Gemmatales</taxon>
        <taxon>Gemmataceae</taxon>
        <taxon>Gemmata</taxon>
    </lineage>
</organism>
<name>A0A6P2D0G8_9BACT</name>
<gene>
    <name evidence="2" type="ORF">SOIL9_47640</name>
</gene>
<proteinExistence type="predicted"/>
<dbReference type="AlphaFoldDB" id="A0A6P2D0G8"/>
<keyword evidence="3" id="KW-1185">Reference proteome</keyword>
<dbReference type="EMBL" id="LR593886">
    <property type="protein sequence ID" value="VTR92950.1"/>
    <property type="molecule type" value="Genomic_DNA"/>
</dbReference>
<evidence type="ECO:0000313" key="3">
    <source>
        <dbReference type="Proteomes" id="UP000464178"/>
    </source>
</evidence>
<evidence type="ECO:0000256" key="1">
    <source>
        <dbReference type="SAM" id="MobiDB-lite"/>
    </source>
</evidence>
<dbReference type="Proteomes" id="UP000464178">
    <property type="component" value="Chromosome"/>
</dbReference>
<feature type="region of interest" description="Disordered" evidence="1">
    <location>
        <begin position="1"/>
        <end position="24"/>
    </location>
</feature>
<reference evidence="2 3" key="1">
    <citation type="submission" date="2019-05" db="EMBL/GenBank/DDBJ databases">
        <authorList>
            <consortium name="Science for Life Laboratories"/>
        </authorList>
    </citation>
    <scope>NUCLEOTIDE SEQUENCE [LARGE SCALE GENOMIC DNA]</scope>
    <source>
        <strain evidence="2">Soil9</strain>
    </source>
</reference>
<accession>A0A6P2D0G8</accession>
<sequence>MRLPSRVHSAPTLGATLTSGGGTNSYTLTTTGNALAGAFGETATGTDRYHLVDRFDNVSNTTAGTSPENVTFHGHGLPFRDPGPADVAAWRQLRSQQGAVDVEDHAVRQKGLAIEAQLKNVPKDEGPERATLRALDARVKWAEENVRRAQHGLELLPPPAENPSIDVEGKKAEHAALFNRHVELKVASNIIENYVYNRL</sequence>
<dbReference type="KEGG" id="gms:SOIL9_47640"/>
<evidence type="ECO:0000313" key="2">
    <source>
        <dbReference type="EMBL" id="VTR92950.1"/>
    </source>
</evidence>
<protein>
    <submittedName>
        <fullName evidence="2">Uncharacterized protein</fullName>
    </submittedName>
</protein>